<keyword evidence="1" id="KW-0805">Transcription regulation</keyword>
<dbReference type="SUPFAM" id="SSF55781">
    <property type="entry name" value="GAF domain-like"/>
    <property type="match status" value="1"/>
</dbReference>
<evidence type="ECO:0000313" key="4">
    <source>
        <dbReference type="EMBL" id="MCA5893997.1"/>
    </source>
</evidence>
<evidence type="ECO:0000259" key="3">
    <source>
        <dbReference type="SMART" id="SM01012"/>
    </source>
</evidence>
<keyword evidence="2" id="KW-0804">Transcription</keyword>
<organism evidence="4 5">
    <name type="scientific">Isoptericola luteus</name>
    <dbReference type="NCBI Taxonomy" id="2879484"/>
    <lineage>
        <taxon>Bacteria</taxon>
        <taxon>Bacillati</taxon>
        <taxon>Actinomycetota</taxon>
        <taxon>Actinomycetes</taxon>
        <taxon>Micrococcales</taxon>
        <taxon>Promicromonosporaceae</taxon>
        <taxon>Isoptericola</taxon>
    </lineage>
</organism>
<accession>A0ABS7ZHQ6</accession>
<dbReference type="RefSeq" id="WP_225565759.1">
    <property type="nucleotide sequence ID" value="NZ_JAIXCQ010000007.1"/>
</dbReference>
<dbReference type="Gene3D" id="1.10.10.10">
    <property type="entry name" value="Winged helix-like DNA-binding domain superfamily/Winged helix DNA-binding domain"/>
    <property type="match status" value="1"/>
</dbReference>
<feature type="domain" description="ANTAR" evidence="3">
    <location>
        <begin position="172"/>
        <end position="227"/>
    </location>
</feature>
<sequence>MTPRTPADSLAEAASALVREHDVSDLLERLVRDAARQADGDAAGLLARPSGGVPLEVLTATDHAAAHLEIYQARVDEGPCVDVWTTGLPVVAAGRAEILDRWPTAGRAILDAGFAHVHAYPLAWRGRVLGGLNIFGRGSRAPDEECVRIAHAFADMLTLLVAQPANVPDDEIDLRLGQALGARVVVEQAKGVLAQTLGIDMAKAYEVLLERRDRSGATLTETGHRIIAEAQVR</sequence>
<dbReference type="InterPro" id="IPR012074">
    <property type="entry name" value="GAF_ANTAR"/>
</dbReference>
<dbReference type="InterPro" id="IPR005561">
    <property type="entry name" value="ANTAR"/>
</dbReference>
<dbReference type="Proteomes" id="UP001319870">
    <property type="component" value="Unassembled WGS sequence"/>
</dbReference>
<keyword evidence="5" id="KW-1185">Reference proteome</keyword>
<name>A0ABS7ZHQ6_9MICO</name>
<dbReference type="Pfam" id="PF03861">
    <property type="entry name" value="ANTAR"/>
    <property type="match status" value="1"/>
</dbReference>
<dbReference type="SMART" id="SM01012">
    <property type="entry name" value="ANTAR"/>
    <property type="match status" value="1"/>
</dbReference>
<proteinExistence type="predicted"/>
<gene>
    <name evidence="4" type="ORF">LEP48_11655</name>
</gene>
<dbReference type="InterPro" id="IPR029016">
    <property type="entry name" value="GAF-like_dom_sf"/>
</dbReference>
<dbReference type="InterPro" id="IPR036388">
    <property type="entry name" value="WH-like_DNA-bd_sf"/>
</dbReference>
<dbReference type="Gene3D" id="3.30.450.40">
    <property type="match status" value="1"/>
</dbReference>
<comment type="caution">
    <text evidence="4">The sequence shown here is derived from an EMBL/GenBank/DDBJ whole genome shotgun (WGS) entry which is preliminary data.</text>
</comment>
<protein>
    <submittedName>
        <fullName evidence="4">GAF and ANTAR domain-containing protein</fullName>
    </submittedName>
</protein>
<dbReference type="PIRSF" id="PIRSF036625">
    <property type="entry name" value="GAF_ANTAR"/>
    <property type="match status" value="1"/>
</dbReference>
<evidence type="ECO:0000256" key="1">
    <source>
        <dbReference type="ARBA" id="ARBA00023015"/>
    </source>
</evidence>
<evidence type="ECO:0000313" key="5">
    <source>
        <dbReference type="Proteomes" id="UP001319870"/>
    </source>
</evidence>
<dbReference type="EMBL" id="JAIXCQ010000007">
    <property type="protein sequence ID" value="MCA5893997.1"/>
    <property type="molecule type" value="Genomic_DNA"/>
</dbReference>
<reference evidence="4 5" key="1">
    <citation type="submission" date="2021-09" db="EMBL/GenBank/DDBJ databases">
        <title>Isoptericola luteus sp. nov., a novel bacterium isolated from Harbin, the capital city of Heilongjiang province.</title>
        <authorList>
            <person name="Li J."/>
        </authorList>
    </citation>
    <scope>NUCLEOTIDE SEQUENCE [LARGE SCALE GENOMIC DNA]</scope>
    <source>
        <strain evidence="4 5">NEAU-Y5</strain>
    </source>
</reference>
<evidence type="ECO:0000256" key="2">
    <source>
        <dbReference type="ARBA" id="ARBA00023163"/>
    </source>
</evidence>
<dbReference type="InterPro" id="IPR003018">
    <property type="entry name" value="GAF"/>
</dbReference>
<dbReference type="Pfam" id="PF13185">
    <property type="entry name" value="GAF_2"/>
    <property type="match status" value="1"/>
</dbReference>